<dbReference type="AlphaFoldDB" id="A0A6M8UBX7"/>
<dbReference type="Gene3D" id="2.40.128.200">
    <property type="match status" value="1"/>
</dbReference>
<accession>A0A6M8UBX7</accession>
<keyword evidence="7" id="KW-1185">Reference proteome</keyword>
<evidence type="ECO:0000256" key="1">
    <source>
        <dbReference type="ARBA" id="ARBA00022729"/>
    </source>
</evidence>
<reference evidence="6 7" key="1">
    <citation type="submission" date="2020-06" db="EMBL/GenBank/DDBJ databases">
        <title>Genome sequence of Paramixta manurensis strain PD-1.</title>
        <authorList>
            <person name="Lee C.W."/>
            <person name="Kim J."/>
        </authorList>
    </citation>
    <scope>NUCLEOTIDE SEQUENCE [LARGE SCALE GENOMIC DNA]</scope>
    <source>
        <strain evidence="6 7">PD-1</strain>
    </source>
</reference>
<evidence type="ECO:0000313" key="6">
    <source>
        <dbReference type="EMBL" id="QKJ87064.1"/>
    </source>
</evidence>
<evidence type="ECO:0000256" key="3">
    <source>
        <dbReference type="ARBA" id="ARBA00023139"/>
    </source>
</evidence>
<keyword evidence="3" id="KW-0564">Palmitate</keyword>
<evidence type="ECO:0000256" key="2">
    <source>
        <dbReference type="ARBA" id="ARBA00023136"/>
    </source>
</evidence>
<dbReference type="KEGG" id="pmak:PMPD1_2118"/>
<dbReference type="SUPFAM" id="SSF141488">
    <property type="entry name" value="YdhA-like"/>
    <property type="match status" value="1"/>
</dbReference>
<dbReference type="PROSITE" id="PS51257">
    <property type="entry name" value="PROKAR_LIPOPROTEIN"/>
    <property type="match status" value="1"/>
</dbReference>
<evidence type="ECO:0000256" key="4">
    <source>
        <dbReference type="ARBA" id="ARBA00023288"/>
    </source>
</evidence>
<dbReference type="InterPro" id="IPR036328">
    <property type="entry name" value="MliC_sf"/>
</dbReference>
<gene>
    <name evidence="6" type="ORF">PMPD1_2118</name>
</gene>
<keyword evidence="2" id="KW-0472">Membrane</keyword>
<dbReference type="Pfam" id="PF09864">
    <property type="entry name" value="MliC"/>
    <property type="match status" value="1"/>
</dbReference>
<sequence>MQKSLMLTIVALLSGCGLMKQHEAVQTLHYTCGTLPLSVTQDNQQQQVSFIMDGKPLVLKQEAAASGNRYSDGTYVFWSKGNGAVIERNNKIVIDDCELHTAG</sequence>
<evidence type="ECO:0000259" key="5">
    <source>
        <dbReference type="Pfam" id="PF09864"/>
    </source>
</evidence>
<dbReference type="InterPro" id="IPR018660">
    <property type="entry name" value="MliC"/>
</dbReference>
<evidence type="ECO:0000313" key="7">
    <source>
        <dbReference type="Proteomes" id="UP000505325"/>
    </source>
</evidence>
<keyword evidence="1" id="KW-0732">Signal</keyword>
<dbReference type="Proteomes" id="UP000505325">
    <property type="component" value="Chromosome"/>
</dbReference>
<organism evidence="6 7">
    <name type="scientific">Paramixta manurensis</name>
    <dbReference type="NCBI Taxonomy" id="2740817"/>
    <lineage>
        <taxon>Bacteria</taxon>
        <taxon>Pseudomonadati</taxon>
        <taxon>Pseudomonadota</taxon>
        <taxon>Gammaproteobacteria</taxon>
        <taxon>Enterobacterales</taxon>
        <taxon>Erwiniaceae</taxon>
        <taxon>Paramixta</taxon>
    </lineage>
</organism>
<proteinExistence type="predicted"/>
<name>A0A6M8UBX7_9GAMM</name>
<feature type="domain" description="C-type lysozyme inhibitor" evidence="5">
    <location>
        <begin position="30"/>
        <end position="91"/>
    </location>
</feature>
<dbReference type="RefSeq" id="WP_173634036.1">
    <property type="nucleotide sequence ID" value="NZ_CP054212.1"/>
</dbReference>
<protein>
    <recommendedName>
        <fullName evidence="5">C-type lysozyme inhibitor domain-containing protein</fullName>
    </recommendedName>
</protein>
<dbReference type="EMBL" id="CP054212">
    <property type="protein sequence ID" value="QKJ87064.1"/>
    <property type="molecule type" value="Genomic_DNA"/>
</dbReference>
<keyword evidence="4" id="KW-0449">Lipoprotein</keyword>